<dbReference type="InterPro" id="IPR000073">
    <property type="entry name" value="AB_hydrolase_1"/>
</dbReference>
<keyword evidence="3" id="KW-1185">Reference proteome</keyword>
<dbReference type="OMA" id="CAQRTMD"/>
<reference evidence="3" key="1">
    <citation type="journal article" date="2019" name="Nat. Commun.">
        <title>Expansion of phycobilisome linker gene families in mesophilic red algae.</title>
        <authorList>
            <person name="Lee J."/>
            <person name="Kim D."/>
            <person name="Bhattacharya D."/>
            <person name="Yoon H.S."/>
        </authorList>
    </citation>
    <scope>NUCLEOTIDE SEQUENCE [LARGE SCALE GENOMIC DNA]</scope>
    <source>
        <strain evidence="3">CCMP 1328</strain>
    </source>
</reference>
<evidence type="ECO:0000313" key="2">
    <source>
        <dbReference type="EMBL" id="KAA8497948.1"/>
    </source>
</evidence>
<dbReference type="Pfam" id="PF12697">
    <property type="entry name" value="Abhydrolase_6"/>
    <property type="match status" value="1"/>
</dbReference>
<dbReference type="EMBL" id="VRMN01000001">
    <property type="protein sequence ID" value="KAA8497948.1"/>
    <property type="molecule type" value="Genomic_DNA"/>
</dbReference>
<dbReference type="PANTHER" id="PTHR46438">
    <property type="entry name" value="ALPHA/BETA-HYDROLASES SUPERFAMILY PROTEIN"/>
    <property type="match status" value="1"/>
</dbReference>
<name>A0A5J4Z3Z6_PORPP</name>
<dbReference type="GO" id="GO:0015994">
    <property type="term" value="P:chlorophyll metabolic process"/>
    <property type="evidence" value="ECO:0007669"/>
    <property type="project" value="TreeGrafter"/>
</dbReference>
<dbReference type="PRINTS" id="PR00412">
    <property type="entry name" value="EPOXHYDRLASE"/>
</dbReference>
<evidence type="ECO:0000313" key="3">
    <source>
        <dbReference type="Proteomes" id="UP000324585"/>
    </source>
</evidence>
<accession>A0A5J4Z3Z6</accession>
<dbReference type="SUPFAM" id="SSF53474">
    <property type="entry name" value="alpha/beta-Hydrolases"/>
    <property type="match status" value="1"/>
</dbReference>
<dbReference type="GO" id="GO:0047746">
    <property type="term" value="F:chlorophyllase activity"/>
    <property type="evidence" value="ECO:0007669"/>
    <property type="project" value="TreeGrafter"/>
</dbReference>
<organism evidence="2 3">
    <name type="scientific">Porphyridium purpureum</name>
    <name type="common">Red alga</name>
    <name type="synonym">Porphyridium cruentum</name>
    <dbReference type="NCBI Taxonomy" id="35688"/>
    <lineage>
        <taxon>Eukaryota</taxon>
        <taxon>Rhodophyta</taxon>
        <taxon>Bangiophyceae</taxon>
        <taxon>Porphyridiales</taxon>
        <taxon>Porphyridiaceae</taxon>
        <taxon>Porphyridium</taxon>
    </lineage>
</organism>
<evidence type="ECO:0000259" key="1">
    <source>
        <dbReference type="Pfam" id="PF12697"/>
    </source>
</evidence>
<feature type="domain" description="AB hydrolase-1" evidence="1">
    <location>
        <begin position="99"/>
        <end position="378"/>
    </location>
</feature>
<dbReference type="InterPro" id="IPR029058">
    <property type="entry name" value="AB_hydrolase_fold"/>
</dbReference>
<dbReference type="GO" id="GO:0009507">
    <property type="term" value="C:chloroplast"/>
    <property type="evidence" value="ECO:0007669"/>
    <property type="project" value="TreeGrafter"/>
</dbReference>
<dbReference type="PANTHER" id="PTHR46438:SF7">
    <property type="entry name" value="ALPHA_BETA-HYDROLASES SUPERFAMILY PROTEIN"/>
    <property type="match status" value="1"/>
</dbReference>
<gene>
    <name evidence="2" type="ORF">FVE85_5533</name>
</gene>
<dbReference type="AlphaFoldDB" id="A0A5J4Z3Z6"/>
<protein>
    <submittedName>
        <fullName evidence="2">Pheophytinase, chloroplastic</fullName>
    </submittedName>
</protein>
<dbReference type="Proteomes" id="UP000324585">
    <property type="component" value="Unassembled WGS sequence"/>
</dbReference>
<sequence>MEHCAFTVLLPVSLEEGRRAIPCPPKHVSLCARRFPRRSVKALVACQAQRCVTTPGRFHWNEYGRKSGNLELDPQIVHYETSVHDGRTDAHQQEGVPRVLLIHGFGANTTCWRATVPALTCAGYEVVAVDLLGFGQSDKPVGPVPYSIELWAQLVLDLVAYLDQERPNHGWVLAGNSIGSLTALQAATYVLCDGQDASSQPNVTSSSIWIRGLVLFNCAGGLVSFRSEDLSAPLAFLWKTFRGALFNDVVGNLFFERFRSPSNIRSVLLQVYRNHTRVDDELVSSIFMPSEHPNASRVFLQVLNAEAGPRPSDLLRALDAAEQKVPICVIWGSEDPWTPLVGGFFPGEKYPEWNSRLELSVVPNCGHLPMDDDPETVNPLMLSWFAKQFAMK</sequence>
<dbReference type="PRINTS" id="PR00111">
    <property type="entry name" value="ABHYDROLASE"/>
</dbReference>
<dbReference type="InterPro" id="IPR000639">
    <property type="entry name" value="Epox_hydrolase-like"/>
</dbReference>
<proteinExistence type="predicted"/>
<dbReference type="OrthoDB" id="408373at2759"/>
<dbReference type="Gene3D" id="3.40.50.1820">
    <property type="entry name" value="alpha/beta hydrolase"/>
    <property type="match status" value="1"/>
</dbReference>
<comment type="caution">
    <text evidence="2">The sequence shown here is derived from an EMBL/GenBank/DDBJ whole genome shotgun (WGS) entry which is preliminary data.</text>
</comment>